<evidence type="ECO:0000256" key="1">
    <source>
        <dbReference type="ARBA" id="ARBA00022801"/>
    </source>
</evidence>
<dbReference type="Gene3D" id="3.10.129.10">
    <property type="entry name" value="Hotdog Thioesterase"/>
    <property type="match status" value="1"/>
</dbReference>
<gene>
    <name evidence="3" type="primary">paaI</name>
    <name evidence="3" type="ORF">IV500_01495</name>
</gene>
<dbReference type="AlphaFoldDB" id="A0A931CME5"/>
<dbReference type="GO" id="GO:0016289">
    <property type="term" value="F:acyl-CoA hydrolase activity"/>
    <property type="evidence" value="ECO:0007669"/>
    <property type="project" value="TreeGrafter"/>
</dbReference>
<dbReference type="InterPro" id="IPR029069">
    <property type="entry name" value="HotDog_dom_sf"/>
</dbReference>
<dbReference type="RefSeq" id="WP_196395062.1">
    <property type="nucleotide sequence ID" value="NZ_JADNYM010000002.1"/>
</dbReference>
<dbReference type="NCBIfam" id="TIGR02286">
    <property type="entry name" value="PaaD"/>
    <property type="match status" value="1"/>
</dbReference>
<protein>
    <submittedName>
        <fullName evidence="3">Hydroxyphenylacetyl-CoA thioesterase PaaI</fullName>
    </submittedName>
</protein>
<dbReference type="InterPro" id="IPR006683">
    <property type="entry name" value="Thioestr_dom"/>
</dbReference>
<evidence type="ECO:0000259" key="2">
    <source>
        <dbReference type="Pfam" id="PF03061"/>
    </source>
</evidence>
<feature type="domain" description="Thioesterase" evidence="2">
    <location>
        <begin position="48"/>
        <end position="123"/>
    </location>
</feature>
<dbReference type="Pfam" id="PF03061">
    <property type="entry name" value="4HBT"/>
    <property type="match status" value="1"/>
</dbReference>
<dbReference type="NCBIfam" id="TIGR00369">
    <property type="entry name" value="unchar_dom_1"/>
    <property type="match status" value="1"/>
</dbReference>
<dbReference type="SUPFAM" id="SSF54637">
    <property type="entry name" value="Thioesterase/thiol ester dehydrase-isomerase"/>
    <property type="match status" value="1"/>
</dbReference>
<dbReference type="InterPro" id="IPR052723">
    <property type="entry name" value="Acyl-CoA_thioesterase_PaaI"/>
</dbReference>
<sequence length="176" mass="18332">MVGSSTSLSHPMLANDHASAWLGIEVLELGDGHATIAMTLRKEMMNGFGVTHGGMIFAFADSAFALACNPADGDGSTITVGSGVDVNFLKPSREGQRITAAAKRRSSQGRSGIYDVRIFAGSPEDRDVIAEFRGRSRTVLNKAAATTVASTTAAAKTVPVTTTATSDPSSREVGQR</sequence>
<accession>A0A931CME5</accession>
<name>A0A931CME5_9MICC</name>
<dbReference type="InterPro" id="IPR011973">
    <property type="entry name" value="PaaD"/>
</dbReference>
<organism evidence="3 4">
    <name type="scientific">Arthrobacter terrae</name>
    <dbReference type="NCBI Taxonomy" id="2935737"/>
    <lineage>
        <taxon>Bacteria</taxon>
        <taxon>Bacillati</taxon>
        <taxon>Actinomycetota</taxon>
        <taxon>Actinomycetes</taxon>
        <taxon>Micrococcales</taxon>
        <taxon>Micrococcaceae</taxon>
        <taxon>Arthrobacter</taxon>
    </lineage>
</organism>
<keyword evidence="4" id="KW-1185">Reference proteome</keyword>
<dbReference type="EMBL" id="JADNYM010000002">
    <property type="protein sequence ID" value="MBG0738109.1"/>
    <property type="molecule type" value="Genomic_DNA"/>
</dbReference>
<dbReference type="PANTHER" id="PTHR42856">
    <property type="entry name" value="ACYL-COENZYME A THIOESTERASE PAAI"/>
    <property type="match status" value="1"/>
</dbReference>
<evidence type="ECO:0000313" key="4">
    <source>
        <dbReference type="Proteomes" id="UP000655366"/>
    </source>
</evidence>
<proteinExistence type="predicted"/>
<keyword evidence="1" id="KW-0378">Hydrolase</keyword>
<comment type="caution">
    <text evidence="3">The sequence shown here is derived from an EMBL/GenBank/DDBJ whole genome shotgun (WGS) entry which is preliminary data.</text>
</comment>
<dbReference type="Proteomes" id="UP000655366">
    <property type="component" value="Unassembled WGS sequence"/>
</dbReference>
<evidence type="ECO:0000313" key="3">
    <source>
        <dbReference type="EMBL" id="MBG0738109.1"/>
    </source>
</evidence>
<reference evidence="3 4" key="1">
    <citation type="submission" date="2020-11" db="EMBL/GenBank/DDBJ databases">
        <title>Arthrobacter antarcticus sp. nov., isolated from Antarctic Soil.</title>
        <authorList>
            <person name="Li J."/>
        </authorList>
    </citation>
    <scope>NUCLEOTIDE SEQUENCE [LARGE SCALE GENOMIC DNA]</scope>
    <source>
        <strain evidence="3 4">Z1-20</strain>
    </source>
</reference>
<dbReference type="PANTHER" id="PTHR42856:SF1">
    <property type="entry name" value="ACYL-COENZYME A THIOESTERASE PAAI"/>
    <property type="match status" value="1"/>
</dbReference>
<dbReference type="CDD" id="cd03443">
    <property type="entry name" value="PaaI_thioesterase"/>
    <property type="match status" value="1"/>
</dbReference>
<dbReference type="InterPro" id="IPR003736">
    <property type="entry name" value="PAAI_dom"/>
</dbReference>